<dbReference type="InterPro" id="IPR050103">
    <property type="entry name" value="Class-III_PLP-dep_AT"/>
</dbReference>
<evidence type="ECO:0000256" key="2">
    <source>
        <dbReference type="ARBA" id="ARBA00022576"/>
    </source>
</evidence>
<evidence type="ECO:0000256" key="4">
    <source>
        <dbReference type="ARBA" id="ARBA00022898"/>
    </source>
</evidence>
<evidence type="ECO:0000256" key="3">
    <source>
        <dbReference type="ARBA" id="ARBA00022679"/>
    </source>
</evidence>
<gene>
    <name evidence="6" type="ORF">AN484_04540</name>
</gene>
<dbReference type="Gene3D" id="3.40.640.10">
    <property type="entry name" value="Type I PLP-dependent aspartate aminotransferase-like (Major domain)"/>
    <property type="match status" value="1"/>
</dbReference>
<comment type="similarity">
    <text evidence="5">Belongs to the class-III pyridoxal-phosphate-dependent aminotransferase family.</text>
</comment>
<keyword evidence="4 5" id="KW-0663">Pyridoxal phosphate</keyword>
<dbReference type="AlphaFoldDB" id="A0A1B7X6E6"/>
<dbReference type="Gene3D" id="3.90.1150.10">
    <property type="entry name" value="Aspartate Aminotransferase, domain 1"/>
    <property type="match status" value="1"/>
</dbReference>
<evidence type="ECO:0000313" key="6">
    <source>
        <dbReference type="EMBL" id="OBQ44935.1"/>
    </source>
</evidence>
<comment type="caution">
    <text evidence="6">The sequence shown here is derived from an EMBL/GenBank/DDBJ whole genome shotgun (WGS) entry which is preliminary data.</text>
</comment>
<dbReference type="GO" id="GO:0042802">
    <property type="term" value="F:identical protein binding"/>
    <property type="evidence" value="ECO:0007669"/>
    <property type="project" value="TreeGrafter"/>
</dbReference>
<keyword evidence="2 6" id="KW-0032">Aminotransferase</keyword>
<dbReference type="InterPro" id="IPR015421">
    <property type="entry name" value="PyrdxlP-dep_Trfase_major"/>
</dbReference>
<dbReference type="GO" id="GO:0008483">
    <property type="term" value="F:transaminase activity"/>
    <property type="evidence" value="ECO:0007669"/>
    <property type="project" value="UniProtKB-KW"/>
</dbReference>
<dbReference type="PATRIC" id="fig|1710896.3.peg.2103"/>
<dbReference type="InterPro" id="IPR015422">
    <property type="entry name" value="PyrdxlP-dep_Trfase_small"/>
</dbReference>
<sequence>MDLEPNIHQLIYHHVSDTVLVKGKGIYVYDAEGTRYIDCASATFNLSLGYGHPEVLQAVQEQAEKLIHVTSTFQTDPINAVVRKLVEVSPENLTLVHPKVSSGSVANEGAIKIAQHYTGKRDVITLFRSHLGQTMMMTSMSGNAFRKEPFPNLFPGSIQVPDPYCHRCFYKQKPQTCDFLCVDRINDFVEYASSGSVACIVVEPISGNGGNIVPPPGYFQALEKLCREQNIILIFDEIQTGIGRTGKMFAAQHFGVQPNIITTAKGIGGTGFQFAAILTEERLRGLEGHHHSFTYGSNVLAAAAAAKTLDIVSQPEFLKNVETVGNYIMERLRKMQEKYTFISDVRGVGLMIGIEISDHEGNPNTDLTNYIAKLAMKHGLIIRTSRYGYGNVFKIRPPLIITLEESEQLCNQLEKVLMEVA</sequence>
<dbReference type="SUPFAM" id="SSF53383">
    <property type="entry name" value="PLP-dependent transferases"/>
    <property type="match status" value="1"/>
</dbReference>
<dbReference type="FunFam" id="3.40.640.10:FF:000004">
    <property type="entry name" value="Acetylornithine aminotransferase"/>
    <property type="match status" value="1"/>
</dbReference>
<evidence type="ECO:0000256" key="5">
    <source>
        <dbReference type="RuleBase" id="RU003560"/>
    </source>
</evidence>
<dbReference type="GO" id="GO:0030170">
    <property type="term" value="F:pyridoxal phosphate binding"/>
    <property type="evidence" value="ECO:0007669"/>
    <property type="project" value="InterPro"/>
</dbReference>
<dbReference type="InterPro" id="IPR015424">
    <property type="entry name" value="PyrdxlP-dep_Trfase"/>
</dbReference>
<evidence type="ECO:0000256" key="1">
    <source>
        <dbReference type="ARBA" id="ARBA00001933"/>
    </source>
</evidence>
<protein>
    <submittedName>
        <fullName evidence="6">4-aminobutyrate aminotransferase</fullName>
    </submittedName>
</protein>
<proteinExistence type="inferred from homology"/>
<comment type="cofactor">
    <cofactor evidence="1">
        <name>pyridoxal 5'-phosphate</name>
        <dbReference type="ChEBI" id="CHEBI:597326"/>
    </cofactor>
</comment>
<dbReference type="Proteomes" id="UP000092093">
    <property type="component" value="Unassembled WGS sequence"/>
</dbReference>
<dbReference type="PANTHER" id="PTHR11986">
    <property type="entry name" value="AMINOTRANSFERASE CLASS III"/>
    <property type="match status" value="1"/>
</dbReference>
<name>A0A1B7X6E6_APHFL</name>
<dbReference type="CDD" id="cd00610">
    <property type="entry name" value="OAT_like"/>
    <property type="match status" value="1"/>
</dbReference>
<dbReference type="PIRSF" id="PIRSF000521">
    <property type="entry name" value="Transaminase_4ab_Lys_Orn"/>
    <property type="match status" value="1"/>
</dbReference>
<accession>A0A1B7X6E6</accession>
<dbReference type="PANTHER" id="PTHR11986:SF79">
    <property type="entry name" value="ACETYLORNITHINE AMINOTRANSFERASE, MITOCHONDRIAL"/>
    <property type="match status" value="1"/>
</dbReference>
<keyword evidence="3 6" id="KW-0808">Transferase</keyword>
<dbReference type="Pfam" id="PF00202">
    <property type="entry name" value="Aminotran_3"/>
    <property type="match status" value="1"/>
</dbReference>
<evidence type="ECO:0000313" key="7">
    <source>
        <dbReference type="Proteomes" id="UP000092093"/>
    </source>
</evidence>
<dbReference type="InterPro" id="IPR005814">
    <property type="entry name" value="Aminotrans_3"/>
</dbReference>
<dbReference type="EMBL" id="LJOW01000012">
    <property type="protein sequence ID" value="OBQ44935.1"/>
    <property type="molecule type" value="Genomic_DNA"/>
</dbReference>
<organism evidence="6 7">
    <name type="scientific">Aphanizomenon flos-aquae WA102</name>
    <dbReference type="NCBI Taxonomy" id="1710896"/>
    <lineage>
        <taxon>Bacteria</taxon>
        <taxon>Bacillati</taxon>
        <taxon>Cyanobacteriota</taxon>
        <taxon>Cyanophyceae</taxon>
        <taxon>Nostocales</taxon>
        <taxon>Aphanizomenonaceae</taxon>
        <taxon>Aphanizomenon</taxon>
    </lineage>
</organism>
<reference evidence="6 7" key="1">
    <citation type="submission" date="2015-09" db="EMBL/GenBank/DDBJ databases">
        <title>Aphanizomenon flos-aquae WA102.</title>
        <authorList>
            <person name="Driscoll C."/>
        </authorList>
    </citation>
    <scope>NUCLEOTIDE SEQUENCE [LARGE SCALE GENOMIC DNA]</scope>
    <source>
        <strain evidence="6">WA102</strain>
    </source>
</reference>